<sequence length="312" mass="35260">MNPIDIALRIATSAHAGQLDRDGYPVILHPLTVGLMGHTDEEKMAGFLHDVVEDTSYSFEDLLHEGIPTGVVNALRILTHKPGTDYFDYVQSIIDSQNPIALQVKYNDLQHNFQRGKDYPDLQKKHGKALEMIKAAIEKCSQVDIYHAPEDCSIEVGIFACGCFWGAQHQFQKQPGVLNTLAGYTGGKEAFPSYADVRDHKTHHVEAVIVEFNPQQVSYESLCKLFFEIHDPAQTDGVGPDLGPQYRSCIFYRNESQKQTAEHVTELLRSKGDEVNTLLLPEETFYIGEAYHQHYYEKTGGEPYCHLRTKKF</sequence>
<comment type="similarity">
    <text evidence="4">Belongs to the MsrA Met sulfoxide reductase family.</text>
</comment>
<evidence type="ECO:0000313" key="6">
    <source>
        <dbReference type="EMBL" id="MCP9550030.1"/>
    </source>
</evidence>
<dbReference type="AlphaFoldDB" id="A0AAW5IEK6"/>
<dbReference type="GO" id="GO:0008113">
    <property type="term" value="F:peptide-methionine (S)-S-oxide reductase activity"/>
    <property type="evidence" value="ECO:0007669"/>
    <property type="project" value="UniProtKB-UniRule"/>
</dbReference>
<feature type="active site" evidence="4">
    <location>
        <position position="163"/>
    </location>
</feature>
<evidence type="ECO:0000256" key="1">
    <source>
        <dbReference type="ARBA" id="ARBA00023002"/>
    </source>
</evidence>
<comment type="function">
    <text evidence="4">Has an important function as a repair enzyme for proteins that have been inactivated by oxidation. Catalyzes the reversible oxidation-reduction of methionine sulfoxide in proteins to methionine.</text>
</comment>
<comment type="catalytic activity">
    <reaction evidence="2 4">
        <text>L-methionyl-[protein] + [thioredoxin]-disulfide + H2O = L-methionyl-(S)-S-oxide-[protein] + [thioredoxin]-dithiol</text>
        <dbReference type="Rhea" id="RHEA:14217"/>
        <dbReference type="Rhea" id="RHEA-COMP:10698"/>
        <dbReference type="Rhea" id="RHEA-COMP:10700"/>
        <dbReference type="Rhea" id="RHEA-COMP:12313"/>
        <dbReference type="Rhea" id="RHEA-COMP:12315"/>
        <dbReference type="ChEBI" id="CHEBI:15377"/>
        <dbReference type="ChEBI" id="CHEBI:16044"/>
        <dbReference type="ChEBI" id="CHEBI:29950"/>
        <dbReference type="ChEBI" id="CHEBI:44120"/>
        <dbReference type="ChEBI" id="CHEBI:50058"/>
        <dbReference type="EC" id="1.8.4.11"/>
    </reaction>
</comment>
<dbReference type="Gene3D" id="3.30.1060.10">
    <property type="entry name" value="Peptide methionine sulphoxide reductase MsrA"/>
    <property type="match status" value="1"/>
</dbReference>
<protein>
    <recommendedName>
        <fullName evidence="4">Peptide methionine sulfoxide reductase MsrA</fullName>
        <shortName evidence="4">Protein-methionine-S-oxide reductase</shortName>
        <ecNumber evidence="4">1.8.4.11</ecNumber>
    </recommendedName>
    <alternativeName>
        <fullName evidence="4">Peptide-methionine (S)-S-oxide reductase</fullName>
        <shortName evidence="4">Peptide Met(O) reductase</shortName>
    </alternativeName>
</protein>
<comment type="caution">
    <text evidence="6">The sequence shown here is derived from an EMBL/GenBank/DDBJ whole genome shotgun (WGS) entry which is preliminary data.</text>
</comment>
<keyword evidence="1 4" id="KW-0560">Oxidoreductase</keyword>
<accession>A0AAW5IEK6</accession>
<proteinExistence type="inferred from homology"/>
<dbReference type="PANTHER" id="PTHR43774:SF1">
    <property type="entry name" value="PEPTIDE METHIONINE SULFOXIDE REDUCTASE MSRA 2"/>
    <property type="match status" value="1"/>
</dbReference>
<evidence type="ECO:0000259" key="5">
    <source>
        <dbReference type="Pfam" id="PF01625"/>
    </source>
</evidence>
<evidence type="ECO:0000256" key="3">
    <source>
        <dbReference type="ARBA" id="ARBA00048782"/>
    </source>
</evidence>
<dbReference type="SUPFAM" id="SSF55068">
    <property type="entry name" value="Peptide methionine sulfoxide reductase"/>
    <property type="match status" value="1"/>
</dbReference>
<dbReference type="Gene3D" id="1.10.3210.10">
    <property type="entry name" value="Hypothetical protein af1432"/>
    <property type="match status" value="1"/>
</dbReference>
<dbReference type="NCBIfam" id="TIGR00401">
    <property type="entry name" value="msrA"/>
    <property type="match status" value="1"/>
</dbReference>
<dbReference type="InterPro" id="IPR002569">
    <property type="entry name" value="Met_Sox_Rdtase_MsrA_dom"/>
</dbReference>
<comment type="catalytic activity">
    <reaction evidence="3 4">
        <text>[thioredoxin]-disulfide + L-methionine + H2O = L-methionine (S)-S-oxide + [thioredoxin]-dithiol</text>
        <dbReference type="Rhea" id="RHEA:19993"/>
        <dbReference type="Rhea" id="RHEA-COMP:10698"/>
        <dbReference type="Rhea" id="RHEA-COMP:10700"/>
        <dbReference type="ChEBI" id="CHEBI:15377"/>
        <dbReference type="ChEBI" id="CHEBI:29950"/>
        <dbReference type="ChEBI" id="CHEBI:50058"/>
        <dbReference type="ChEBI" id="CHEBI:57844"/>
        <dbReference type="ChEBI" id="CHEBI:58772"/>
        <dbReference type="EC" id="1.8.4.11"/>
    </reaction>
</comment>
<evidence type="ECO:0000256" key="2">
    <source>
        <dbReference type="ARBA" id="ARBA00047806"/>
    </source>
</evidence>
<dbReference type="HAMAP" id="MF_01401">
    <property type="entry name" value="MsrA"/>
    <property type="match status" value="1"/>
</dbReference>
<organism evidence="6 7">
    <name type="scientific">Segatella copri</name>
    <dbReference type="NCBI Taxonomy" id="165179"/>
    <lineage>
        <taxon>Bacteria</taxon>
        <taxon>Pseudomonadati</taxon>
        <taxon>Bacteroidota</taxon>
        <taxon>Bacteroidia</taxon>
        <taxon>Bacteroidales</taxon>
        <taxon>Prevotellaceae</taxon>
        <taxon>Segatella</taxon>
    </lineage>
</organism>
<dbReference type="Pfam" id="PF01625">
    <property type="entry name" value="PMSR"/>
    <property type="match status" value="1"/>
</dbReference>
<name>A0AAW5IEK6_9BACT</name>
<gene>
    <name evidence="4 6" type="primary">msrA</name>
    <name evidence="6" type="ORF">NNC68_11175</name>
</gene>
<dbReference type="Proteomes" id="UP001205506">
    <property type="component" value="Unassembled WGS sequence"/>
</dbReference>
<evidence type="ECO:0000256" key="4">
    <source>
        <dbReference type="HAMAP-Rule" id="MF_01401"/>
    </source>
</evidence>
<dbReference type="EC" id="1.8.4.11" evidence="4"/>
<dbReference type="EMBL" id="JANDWU010000021">
    <property type="protein sequence ID" value="MCP9550030.1"/>
    <property type="molecule type" value="Genomic_DNA"/>
</dbReference>
<dbReference type="SUPFAM" id="SSF109604">
    <property type="entry name" value="HD-domain/PDEase-like"/>
    <property type="match status" value="1"/>
</dbReference>
<reference evidence="6" key="1">
    <citation type="submission" date="2022-07" db="EMBL/GenBank/DDBJ databases">
        <title>Prevotella copri.</title>
        <authorList>
            <person name="Yang C."/>
        </authorList>
    </citation>
    <scope>NUCLEOTIDE SEQUENCE</scope>
    <source>
        <strain evidence="6">HF1805</strain>
    </source>
</reference>
<dbReference type="PANTHER" id="PTHR43774">
    <property type="entry name" value="PEPTIDE METHIONINE SULFOXIDE REDUCTASE"/>
    <property type="match status" value="1"/>
</dbReference>
<feature type="domain" description="Peptide methionine sulphoxide reductase MsrA" evidence="5">
    <location>
        <begin position="158"/>
        <end position="306"/>
    </location>
</feature>
<evidence type="ECO:0000313" key="7">
    <source>
        <dbReference type="Proteomes" id="UP001205506"/>
    </source>
</evidence>
<dbReference type="InterPro" id="IPR036509">
    <property type="entry name" value="Met_Sox_Rdtase_MsrA_sf"/>
</dbReference>